<proteinExistence type="predicted"/>
<dbReference type="InterPro" id="IPR003661">
    <property type="entry name" value="HisK_dim/P_dom"/>
</dbReference>
<organism evidence="9 10">
    <name type="scientific">Thalassomonas viridans</name>
    <dbReference type="NCBI Taxonomy" id="137584"/>
    <lineage>
        <taxon>Bacteria</taxon>
        <taxon>Pseudomonadati</taxon>
        <taxon>Pseudomonadota</taxon>
        <taxon>Gammaproteobacteria</taxon>
        <taxon>Alteromonadales</taxon>
        <taxon>Colwelliaceae</taxon>
        <taxon>Thalassomonas</taxon>
    </lineage>
</organism>
<protein>
    <recommendedName>
        <fullName evidence="2">histidine kinase</fullName>
        <ecNumber evidence="2">2.7.13.3</ecNumber>
    </recommendedName>
</protein>
<feature type="coiled-coil region" evidence="6">
    <location>
        <begin position="1"/>
        <end position="28"/>
    </location>
</feature>
<dbReference type="InterPro" id="IPR036097">
    <property type="entry name" value="HisK_dim/P_sf"/>
</dbReference>
<evidence type="ECO:0000313" key="10">
    <source>
        <dbReference type="Proteomes" id="UP000032352"/>
    </source>
</evidence>
<dbReference type="SMART" id="SM00091">
    <property type="entry name" value="PAS"/>
    <property type="match status" value="1"/>
</dbReference>
<accession>A0AAF0CBH8</accession>
<dbReference type="InterPro" id="IPR003594">
    <property type="entry name" value="HATPase_dom"/>
</dbReference>
<keyword evidence="10" id="KW-1185">Reference proteome</keyword>
<dbReference type="Gene3D" id="3.30.565.10">
    <property type="entry name" value="Histidine kinase-like ATPase, C-terminal domain"/>
    <property type="match status" value="1"/>
</dbReference>
<evidence type="ECO:0000256" key="4">
    <source>
        <dbReference type="ARBA" id="ARBA00022679"/>
    </source>
</evidence>
<dbReference type="PROSITE" id="PS50109">
    <property type="entry name" value="HIS_KIN"/>
    <property type="match status" value="1"/>
</dbReference>
<keyword evidence="3" id="KW-0597">Phosphoprotein</keyword>
<dbReference type="GO" id="GO:0005886">
    <property type="term" value="C:plasma membrane"/>
    <property type="evidence" value="ECO:0007669"/>
    <property type="project" value="UniProtKB-ARBA"/>
</dbReference>
<keyword evidence="6" id="KW-0175">Coiled coil</keyword>
<dbReference type="AlphaFoldDB" id="A0AAF0CBH8"/>
<feature type="domain" description="PAS" evidence="8">
    <location>
        <begin position="42"/>
        <end position="84"/>
    </location>
</feature>
<evidence type="ECO:0000313" key="9">
    <source>
        <dbReference type="EMBL" id="WDE07185.1"/>
    </source>
</evidence>
<dbReference type="NCBIfam" id="TIGR00229">
    <property type="entry name" value="sensory_box"/>
    <property type="match status" value="1"/>
</dbReference>
<name>A0AAF0CBH8_9GAMM</name>
<dbReference type="SUPFAM" id="SSF55785">
    <property type="entry name" value="PYP-like sensor domain (PAS domain)"/>
    <property type="match status" value="1"/>
</dbReference>
<dbReference type="InterPro" id="IPR000014">
    <property type="entry name" value="PAS"/>
</dbReference>
<evidence type="ECO:0000259" key="8">
    <source>
        <dbReference type="PROSITE" id="PS50112"/>
    </source>
</evidence>
<dbReference type="GO" id="GO:0006355">
    <property type="term" value="P:regulation of DNA-templated transcription"/>
    <property type="evidence" value="ECO:0007669"/>
    <property type="project" value="InterPro"/>
</dbReference>
<dbReference type="Pfam" id="PF02518">
    <property type="entry name" value="HATPase_c"/>
    <property type="match status" value="1"/>
</dbReference>
<dbReference type="InterPro" id="IPR013767">
    <property type="entry name" value="PAS_fold"/>
</dbReference>
<dbReference type="Gene3D" id="3.30.450.20">
    <property type="entry name" value="PAS domain"/>
    <property type="match status" value="1"/>
</dbReference>
<dbReference type="Pfam" id="PF00512">
    <property type="entry name" value="HisKA"/>
    <property type="match status" value="1"/>
</dbReference>
<dbReference type="InterPro" id="IPR004358">
    <property type="entry name" value="Sig_transdc_His_kin-like_C"/>
</dbReference>
<dbReference type="KEGG" id="tvd:SG34_009980"/>
<dbReference type="PRINTS" id="PR00344">
    <property type="entry name" value="BCTRLSENSOR"/>
</dbReference>
<dbReference type="FunFam" id="3.30.565.10:FF:000006">
    <property type="entry name" value="Sensor histidine kinase WalK"/>
    <property type="match status" value="1"/>
</dbReference>
<dbReference type="Proteomes" id="UP000032352">
    <property type="component" value="Chromosome"/>
</dbReference>
<comment type="catalytic activity">
    <reaction evidence="1">
        <text>ATP + protein L-histidine = ADP + protein N-phospho-L-histidine.</text>
        <dbReference type="EC" id="2.7.13.3"/>
    </reaction>
</comment>
<evidence type="ECO:0000259" key="7">
    <source>
        <dbReference type="PROSITE" id="PS50109"/>
    </source>
</evidence>
<keyword evidence="4" id="KW-0808">Transferase</keyword>
<dbReference type="PROSITE" id="PS50112">
    <property type="entry name" value="PAS"/>
    <property type="match status" value="1"/>
</dbReference>
<reference evidence="9 10" key="1">
    <citation type="journal article" date="2015" name="Genome Announc.">
        <title>Draft Genome Sequences of Marine Isolates of Thalassomonas viridans and Thalassomonas actiniarum.</title>
        <authorList>
            <person name="Olonade I."/>
            <person name="van Zyl L.J."/>
            <person name="Trindade M."/>
        </authorList>
    </citation>
    <scope>NUCLEOTIDE SEQUENCE [LARGE SCALE GENOMIC DNA]</scope>
    <source>
        <strain evidence="9 10">XOM25</strain>
    </source>
</reference>
<evidence type="ECO:0000256" key="1">
    <source>
        <dbReference type="ARBA" id="ARBA00000085"/>
    </source>
</evidence>
<dbReference type="EC" id="2.7.13.3" evidence="2"/>
<dbReference type="SMART" id="SM00388">
    <property type="entry name" value="HisKA"/>
    <property type="match status" value="1"/>
</dbReference>
<gene>
    <name evidence="9" type="ORF">SG34_009980</name>
</gene>
<dbReference type="InterPro" id="IPR005467">
    <property type="entry name" value="His_kinase_dom"/>
</dbReference>
<dbReference type="GO" id="GO:0000155">
    <property type="term" value="F:phosphorelay sensor kinase activity"/>
    <property type="evidence" value="ECO:0007669"/>
    <property type="project" value="InterPro"/>
</dbReference>
<dbReference type="SUPFAM" id="SSF47384">
    <property type="entry name" value="Homodimeric domain of signal transducing histidine kinase"/>
    <property type="match status" value="1"/>
</dbReference>
<sequence>MSAQATAIEKLQQEVTALKEEKQHMQAVLDETLKATNHLIFNQGVLEALLYNAPDGIIVIDSNGQIETFNKAAEALFNYREIDLKHQPLNSANLFQLPEGYQGDVSQYLMEHRNVTAEQDIWGLTSEQRNIPLRISVSRLDNIQPLLFEVDDQYRDELSANSSPLLCFITDISTELQQLNNIKIQSRVMQQMALKYRSLQEKSDRANQLKSEFLANMSHELRTPMQAILGFSDRGISKADKCDRETLLKYFNNINKSGHRLLTLLNDLLDLSKLEAGKVELYCEKNDLLDTVNTSLQELKVLIDEKLLDISVEPPQVPTQACFDANKILQVVRNILSNAIKFTPKQGKITISFAAASIASQHGENEPPSAAVAVTIKDTGVGIPSNELETIFDKFTQSTKTRTGGGGTGLGLAISKEILLAHNGNITAASTENQGSQFTFTLPYELTETVHPEKATTA</sequence>
<evidence type="ECO:0000256" key="6">
    <source>
        <dbReference type="SAM" id="Coils"/>
    </source>
</evidence>
<dbReference type="CDD" id="cd00130">
    <property type="entry name" value="PAS"/>
    <property type="match status" value="1"/>
</dbReference>
<evidence type="ECO:0000256" key="5">
    <source>
        <dbReference type="ARBA" id="ARBA00022777"/>
    </source>
</evidence>
<dbReference type="CDD" id="cd00082">
    <property type="entry name" value="HisKA"/>
    <property type="match status" value="1"/>
</dbReference>
<evidence type="ECO:0000256" key="3">
    <source>
        <dbReference type="ARBA" id="ARBA00022553"/>
    </source>
</evidence>
<dbReference type="SUPFAM" id="SSF55874">
    <property type="entry name" value="ATPase domain of HSP90 chaperone/DNA topoisomerase II/histidine kinase"/>
    <property type="match status" value="1"/>
</dbReference>
<dbReference type="RefSeq" id="WP_053047550.1">
    <property type="nucleotide sequence ID" value="NZ_CP059733.1"/>
</dbReference>
<keyword evidence="5" id="KW-0418">Kinase</keyword>
<dbReference type="Pfam" id="PF00989">
    <property type="entry name" value="PAS"/>
    <property type="match status" value="1"/>
</dbReference>
<evidence type="ECO:0000256" key="2">
    <source>
        <dbReference type="ARBA" id="ARBA00012438"/>
    </source>
</evidence>
<dbReference type="SMART" id="SM00387">
    <property type="entry name" value="HATPase_c"/>
    <property type="match status" value="1"/>
</dbReference>
<dbReference type="Gene3D" id="1.10.287.130">
    <property type="match status" value="1"/>
</dbReference>
<dbReference type="PANTHER" id="PTHR43047">
    <property type="entry name" value="TWO-COMPONENT HISTIDINE PROTEIN KINASE"/>
    <property type="match status" value="1"/>
</dbReference>
<feature type="domain" description="Histidine kinase" evidence="7">
    <location>
        <begin position="216"/>
        <end position="446"/>
    </location>
</feature>
<dbReference type="EMBL" id="CP059733">
    <property type="protein sequence ID" value="WDE07185.1"/>
    <property type="molecule type" value="Genomic_DNA"/>
</dbReference>
<dbReference type="InterPro" id="IPR036890">
    <property type="entry name" value="HATPase_C_sf"/>
</dbReference>
<dbReference type="InterPro" id="IPR035965">
    <property type="entry name" value="PAS-like_dom_sf"/>
</dbReference>
<reference evidence="9 10" key="2">
    <citation type="journal article" date="2022" name="Mar. Drugs">
        <title>Bioassay-Guided Fractionation Leads to the Detection of Cholic Acid Generated by the Rare Thalassomonas sp.</title>
        <authorList>
            <person name="Pheiffer F."/>
            <person name="Schneider Y.K."/>
            <person name="Hansen E.H."/>
            <person name="Andersen J.H."/>
            <person name="Isaksson J."/>
            <person name="Busche T."/>
            <person name="R C."/>
            <person name="Kalinowski J."/>
            <person name="Zyl L.V."/>
            <person name="Trindade M."/>
        </authorList>
    </citation>
    <scope>NUCLEOTIDE SEQUENCE [LARGE SCALE GENOMIC DNA]</scope>
    <source>
        <strain evidence="9 10">XOM25</strain>
    </source>
</reference>